<dbReference type="PROSITE" id="PS50043">
    <property type="entry name" value="HTH_LUXR_2"/>
    <property type="match status" value="1"/>
</dbReference>
<dbReference type="SMART" id="SM00421">
    <property type="entry name" value="HTH_LUXR"/>
    <property type="match status" value="1"/>
</dbReference>
<dbReference type="RefSeq" id="WP_347436765.1">
    <property type="nucleotide sequence ID" value="NZ_CP089291.1"/>
</dbReference>
<evidence type="ECO:0000313" key="6">
    <source>
        <dbReference type="Proteomes" id="UP000830167"/>
    </source>
</evidence>
<proteinExistence type="predicted"/>
<evidence type="ECO:0000256" key="1">
    <source>
        <dbReference type="ARBA" id="ARBA00023015"/>
    </source>
</evidence>
<dbReference type="Gene3D" id="3.30.450.40">
    <property type="match status" value="1"/>
</dbReference>
<dbReference type="InterPro" id="IPR029016">
    <property type="entry name" value="GAF-like_dom_sf"/>
</dbReference>
<gene>
    <name evidence="5" type="ORF">LSG31_19745</name>
</gene>
<keyword evidence="3" id="KW-0175">Coiled coil</keyword>
<feature type="coiled-coil region" evidence="3">
    <location>
        <begin position="119"/>
        <end position="146"/>
    </location>
</feature>
<reference evidence="5" key="1">
    <citation type="submission" date="2021-12" db="EMBL/GenBank/DDBJ databases">
        <title>Alicyclobacillaceae gen. nov., sp. nov., isolated from chalcocite enrichment system.</title>
        <authorList>
            <person name="Jiang Z."/>
        </authorList>
    </citation>
    <scope>NUCLEOTIDE SEQUENCE</scope>
    <source>
        <strain evidence="5">MYW30-H2</strain>
    </source>
</reference>
<dbReference type="InterPro" id="IPR016032">
    <property type="entry name" value="Sig_transdc_resp-reg_C-effctor"/>
</dbReference>
<dbReference type="Proteomes" id="UP000830167">
    <property type="component" value="Chromosome"/>
</dbReference>
<evidence type="ECO:0000313" key="5">
    <source>
        <dbReference type="EMBL" id="UOF90073.1"/>
    </source>
</evidence>
<dbReference type="EMBL" id="CP089291">
    <property type="protein sequence ID" value="UOF90073.1"/>
    <property type="molecule type" value="Genomic_DNA"/>
</dbReference>
<dbReference type="SUPFAM" id="SSF46894">
    <property type="entry name" value="C-terminal effector domain of the bipartite response regulators"/>
    <property type="match status" value="1"/>
</dbReference>
<dbReference type="Gene3D" id="1.10.10.10">
    <property type="entry name" value="Winged helix-like DNA-binding domain superfamily/Winged helix DNA-binding domain"/>
    <property type="match status" value="1"/>
</dbReference>
<evidence type="ECO:0000256" key="2">
    <source>
        <dbReference type="ARBA" id="ARBA00023163"/>
    </source>
</evidence>
<keyword evidence="2" id="KW-0804">Transcription</keyword>
<dbReference type="InterPro" id="IPR036388">
    <property type="entry name" value="WH-like_DNA-bd_sf"/>
</dbReference>
<protein>
    <submittedName>
        <fullName evidence="5">LuxR C-terminal-related transcriptional regulator</fullName>
    </submittedName>
</protein>
<name>A0ABY4CHS8_9BACL</name>
<evidence type="ECO:0000259" key="4">
    <source>
        <dbReference type="PROSITE" id="PS50043"/>
    </source>
</evidence>
<accession>A0ABY4CHS8</accession>
<evidence type="ECO:0000256" key="3">
    <source>
        <dbReference type="SAM" id="Coils"/>
    </source>
</evidence>
<keyword evidence="1" id="KW-0805">Transcription regulation</keyword>
<sequence length="210" mass="23712">MATQDLSSVYTEIGIPHLFMITDSNGTAIHLIGQAEIIDKACGNNVNMGTSFAFEYAGINGISLAMQLHSTVVVQGVQHTMRFFKDWNCICSPVRTIDEEIIGYIDLSFSTDVDVTFAVPLLKKMIEKLERKLKKSRESINKEAAYLLFKPYNLSNREREVAFGWLQNKSVLQMAHLMGITEGTVRNMLKKVYAKTGVRDKGQFFKKFLT</sequence>
<keyword evidence="6" id="KW-1185">Reference proteome</keyword>
<dbReference type="InterPro" id="IPR000792">
    <property type="entry name" value="Tscrpt_reg_LuxR_C"/>
</dbReference>
<organism evidence="5 6">
    <name type="scientific">Fodinisporobacter ferrooxydans</name>
    <dbReference type="NCBI Taxonomy" id="2901836"/>
    <lineage>
        <taxon>Bacteria</taxon>
        <taxon>Bacillati</taxon>
        <taxon>Bacillota</taxon>
        <taxon>Bacilli</taxon>
        <taxon>Bacillales</taxon>
        <taxon>Alicyclobacillaceae</taxon>
        <taxon>Fodinisporobacter</taxon>
    </lineage>
</organism>
<dbReference type="Pfam" id="PF00196">
    <property type="entry name" value="GerE"/>
    <property type="match status" value="1"/>
</dbReference>
<feature type="domain" description="HTH luxR-type" evidence="4">
    <location>
        <begin position="147"/>
        <end position="210"/>
    </location>
</feature>